<accession>A0ABT4YT25</accession>
<evidence type="ECO:0000259" key="5">
    <source>
        <dbReference type="Pfam" id="PF00419"/>
    </source>
</evidence>
<dbReference type="Gene3D" id="2.60.40.1090">
    <property type="entry name" value="Fimbrial-type adhesion domain"/>
    <property type="match status" value="1"/>
</dbReference>
<protein>
    <submittedName>
        <fullName evidence="6">Fimbrial protein</fullName>
    </submittedName>
</protein>
<evidence type="ECO:0000256" key="4">
    <source>
        <dbReference type="SAM" id="SignalP"/>
    </source>
</evidence>
<keyword evidence="4" id="KW-0732">Signal</keyword>
<feature type="signal peptide" evidence="4">
    <location>
        <begin position="1"/>
        <end position="21"/>
    </location>
</feature>
<evidence type="ECO:0000256" key="1">
    <source>
        <dbReference type="ARBA" id="ARBA00004561"/>
    </source>
</evidence>
<feature type="chain" id="PRO_5046154542" evidence="4">
    <location>
        <begin position="22"/>
        <end position="335"/>
    </location>
</feature>
<dbReference type="Proteomes" id="UP001210678">
    <property type="component" value="Unassembled WGS sequence"/>
</dbReference>
<evidence type="ECO:0000313" key="6">
    <source>
        <dbReference type="EMBL" id="MDB1124356.1"/>
    </source>
</evidence>
<dbReference type="Pfam" id="PF00419">
    <property type="entry name" value="Fimbrial"/>
    <property type="match status" value="1"/>
</dbReference>
<feature type="domain" description="Fimbrial-type adhesion" evidence="5">
    <location>
        <begin position="181"/>
        <end position="335"/>
    </location>
</feature>
<comment type="caution">
    <text evidence="6">The sequence shown here is derived from an EMBL/GenBank/DDBJ whole genome shotgun (WGS) entry which is preliminary data.</text>
</comment>
<organism evidence="6 7">
    <name type="scientific">Vibrio algarum</name>
    <dbReference type="NCBI Taxonomy" id="3020714"/>
    <lineage>
        <taxon>Bacteria</taxon>
        <taxon>Pseudomonadati</taxon>
        <taxon>Pseudomonadota</taxon>
        <taxon>Gammaproteobacteria</taxon>
        <taxon>Vibrionales</taxon>
        <taxon>Vibrionaceae</taxon>
        <taxon>Vibrio</taxon>
    </lineage>
</organism>
<evidence type="ECO:0000313" key="7">
    <source>
        <dbReference type="Proteomes" id="UP001210678"/>
    </source>
</evidence>
<dbReference type="InterPro" id="IPR050263">
    <property type="entry name" value="Bact_Fimbrial_Adh_Pro"/>
</dbReference>
<sequence length="335" mass="35847">MSFASYLFLSITILMSLEAHSCAISENEDMSPYSTAVELGPLHGKAGISYLTSWSSTVAQYFQRGTCTGNGYSTWVYSHQPAVGVIDDYPVYPTEHDNIGYVVLTRKDYRSPLLTTPFRTWFTDGTSFYTNIMTTIRFVNLGKLQAGVYTLTGKQAGVAVLSNSSATLSSVTKQKFYYRGFTLTVTASTCTVNVGDKNQTVILPSSKIGDFNGVGSMSGSQSFNIRVNCPSGIALYATMTDANLPTNTSSTLTLSQSSTASGFGLKIFANNSSTAVSYGPESAVKGNTNQWKVGGGASSPATNYTIPFVTRYVQTSATKSAGSVNAQSIITFSYQ</sequence>
<dbReference type="InterPro" id="IPR000259">
    <property type="entry name" value="Adhesion_dom_fimbrial"/>
</dbReference>
<dbReference type="InterPro" id="IPR036937">
    <property type="entry name" value="Adhesion_dom_fimbrial_sf"/>
</dbReference>
<keyword evidence="7" id="KW-1185">Reference proteome</keyword>
<dbReference type="SUPFAM" id="SSF49401">
    <property type="entry name" value="Bacterial adhesins"/>
    <property type="match status" value="1"/>
</dbReference>
<dbReference type="RefSeq" id="WP_272136758.1">
    <property type="nucleotide sequence ID" value="NZ_JAQLOI010000001.1"/>
</dbReference>
<keyword evidence="3" id="KW-0281">Fimbrium</keyword>
<name>A0ABT4YT25_9VIBR</name>
<comment type="subcellular location">
    <subcellularLocation>
        <location evidence="1">Fimbrium</location>
    </subcellularLocation>
</comment>
<proteinExistence type="inferred from homology"/>
<reference evidence="6 7" key="1">
    <citation type="submission" date="2023-01" db="EMBL/GenBank/DDBJ databases">
        <title>Vibrio sp. KJ40-1 sp.nov, isolated from marine algae.</title>
        <authorList>
            <person name="Butt M."/>
            <person name="Kim J.M.J."/>
            <person name="Jeon C.O.C."/>
        </authorList>
    </citation>
    <scope>NUCLEOTIDE SEQUENCE [LARGE SCALE GENOMIC DNA]</scope>
    <source>
        <strain evidence="6 7">KJ40-1</strain>
    </source>
</reference>
<evidence type="ECO:0000256" key="2">
    <source>
        <dbReference type="ARBA" id="ARBA00006671"/>
    </source>
</evidence>
<dbReference type="PANTHER" id="PTHR33420">
    <property type="entry name" value="FIMBRIAL SUBUNIT ELFA-RELATED"/>
    <property type="match status" value="1"/>
</dbReference>
<gene>
    <name evidence="6" type="ORF">PGX00_12105</name>
</gene>
<comment type="similarity">
    <text evidence="2">Belongs to the fimbrial protein family.</text>
</comment>
<evidence type="ECO:0000256" key="3">
    <source>
        <dbReference type="ARBA" id="ARBA00023263"/>
    </source>
</evidence>
<dbReference type="PANTHER" id="PTHR33420:SF14">
    <property type="entry name" value="TYPE 1 FIMBRIN D-MANNOSE SPECIFIC ADHESIN"/>
    <property type="match status" value="1"/>
</dbReference>
<dbReference type="InterPro" id="IPR008966">
    <property type="entry name" value="Adhesion_dom_sf"/>
</dbReference>
<dbReference type="EMBL" id="JAQLOI010000001">
    <property type="protein sequence ID" value="MDB1124356.1"/>
    <property type="molecule type" value="Genomic_DNA"/>
</dbReference>